<reference evidence="8 9" key="1">
    <citation type="journal article" date="2018" name="Proc. Natl. Acad. Sci. U.S.A.">
        <title>Draft genome sequence of Camellia sinensis var. sinensis provides insights into the evolution of the tea genome and tea quality.</title>
        <authorList>
            <person name="Wei C."/>
            <person name="Yang H."/>
            <person name="Wang S."/>
            <person name="Zhao J."/>
            <person name="Liu C."/>
            <person name="Gao L."/>
            <person name="Xia E."/>
            <person name="Lu Y."/>
            <person name="Tai Y."/>
            <person name="She G."/>
            <person name="Sun J."/>
            <person name="Cao H."/>
            <person name="Tong W."/>
            <person name="Gao Q."/>
            <person name="Li Y."/>
            <person name="Deng W."/>
            <person name="Jiang X."/>
            <person name="Wang W."/>
            <person name="Chen Q."/>
            <person name="Zhang S."/>
            <person name="Li H."/>
            <person name="Wu J."/>
            <person name="Wang P."/>
            <person name="Li P."/>
            <person name="Shi C."/>
            <person name="Zheng F."/>
            <person name="Jian J."/>
            <person name="Huang B."/>
            <person name="Shan D."/>
            <person name="Shi M."/>
            <person name="Fang C."/>
            <person name="Yue Y."/>
            <person name="Li F."/>
            <person name="Li D."/>
            <person name="Wei S."/>
            <person name="Han B."/>
            <person name="Jiang C."/>
            <person name="Yin Y."/>
            <person name="Xia T."/>
            <person name="Zhang Z."/>
            <person name="Bennetzen J.L."/>
            <person name="Zhao S."/>
            <person name="Wan X."/>
        </authorList>
    </citation>
    <scope>NUCLEOTIDE SEQUENCE [LARGE SCALE GENOMIC DNA]</scope>
    <source>
        <strain evidence="9">cv. Shuchazao</strain>
        <tissue evidence="8">Leaf</tissue>
    </source>
</reference>
<evidence type="ECO:0000259" key="7">
    <source>
        <dbReference type="Pfam" id="PF12631"/>
    </source>
</evidence>
<feature type="domain" description="MnmE helical" evidence="7">
    <location>
        <begin position="24"/>
        <end position="91"/>
    </location>
</feature>
<feature type="compositionally biased region" description="Polar residues" evidence="5">
    <location>
        <begin position="262"/>
        <end position="273"/>
    </location>
</feature>
<evidence type="ECO:0000313" key="8">
    <source>
        <dbReference type="EMBL" id="THG07057.1"/>
    </source>
</evidence>
<dbReference type="GO" id="GO:0042753">
    <property type="term" value="P:positive regulation of circadian rhythm"/>
    <property type="evidence" value="ECO:0007669"/>
    <property type="project" value="InterPro"/>
</dbReference>
<dbReference type="Gene3D" id="1.20.120.430">
    <property type="entry name" value="tRNA modification GTPase MnmE domain 2"/>
    <property type="match status" value="1"/>
</dbReference>
<evidence type="ECO:0008006" key="10">
    <source>
        <dbReference type="Google" id="ProtNLM"/>
    </source>
</evidence>
<dbReference type="Pfam" id="PF07011">
    <property type="entry name" value="Elf4"/>
    <property type="match status" value="1"/>
</dbReference>
<dbReference type="GO" id="GO:0005634">
    <property type="term" value="C:nucleus"/>
    <property type="evidence" value="ECO:0007669"/>
    <property type="project" value="UniProtKB-SubCell"/>
</dbReference>
<evidence type="ECO:0000313" key="9">
    <source>
        <dbReference type="Proteomes" id="UP000306102"/>
    </source>
</evidence>
<feature type="domain" description="Protein EARLY FLOWERING 4" evidence="6">
    <location>
        <begin position="164"/>
        <end position="220"/>
    </location>
</feature>
<dbReference type="InterPro" id="IPR040462">
    <property type="entry name" value="EARLY_FLOWERING_4"/>
</dbReference>
<dbReference type="AlphaFoldDB" id="A0A4V3WM34"/>
<feature type="compositionally biased region" description="Low complexity" evidence="5">
    <location>
        <begin position="244"/>
        <end position="260"/>
    </location>
</feature>
<proteinExistence type="inferred from homology"/>
<keyword evidence="9" id="KW-1185">Reference proteome</keyword>
<evidence type="ECO:0000259" key="6">
    <source>
        <dbReference type="Pfam" id="PF07011"/>
    </source>
</evidence>
<evidence type="ECO:0000256" key="2">
    <source>
        <dbReference type="ARBA" id="ARBA00009514"/>
    </source>
</evidence>
<comment type="subcellular location">
    <subcellularLocation>
        <location evidence="1">Nucleus</location>
    </subcellularLocation>
</comment>
<gene>
    <name evidence="8" type="ORF">TEA_003221</name>
</gene>
<organism evidence="8 9">
    <name type="scientific">Camellia sinensis var. sinensis</name>
    <name type="common">China tea</name>
    <dbReference type="NCBI Taxonomy" id="542762"/>
    <lineage>
        <taxon>Eukaryota</taxon>
        <taxon>Viridiplantae</taxon>
        <taxon>Streptophyta</taxon>
        <taxon>Embryophyta</taxon>
        <taxon>Tracheophyta</taxon>
        <taxon>Spermatophyta</taxon>
        <taxon>Magnoliopsida</taxon>
        <taxon>eudicotyledons</taxon>
        <taxon>Gunneridae</taxon>
        <taxon>Pentapetalae</taxon>
        <taxon>asterids</taxon>
        <taxon>Ericales</taxon>
        <taxon>Theaceae</taxon>
        <taxon>Camellia</taxon>
    </lineage>
</organism>
<evidence type="ECO:0000256" key="1">
    <source>
        <dbReference type="ARBA" id="ARBA00004123"/>
    </source>
</evidence>
<evidence type="ECO:0000256" key="4">
    <source>
        <dbReference type="ARBA" id="ARBA00023242"/>
    </source>
</evidence>
<protein>
    <recommendedName>
        <fullName evidence="10">Protein EARLY FLOWERING 4 domain-containing protein</fullName>
    </recommendedName>
</protein>
<dbReference type="GO" id="GO:0048511">
    <property type="term" value="P:rhythmic process"/>
    <property type="evidence" value="ECO:0007669"/>
    <property type="project" value="UniProtKB-KW"/>
</dbReference>
<evidence type="ECO:0000256" key="5">
    <source>
        <dbReference type="SAM" id="MobiDB-lite"/>
    </source>
</evidence>
<dbReference type="PANTHER" id="PTHR33469:SF5">
    <property type="entry name" value="PROTEIN EARLY FLOWERING 4"/>
    <property type="match status" value="1"/>
</dbReference>
<dbReference type="GO" id="GO:0009649">
    <property type="term" value="P:entrainment of circadian clock"/>
    <property type="evidence" value="ECO:0007669"/>
    <property type="project" value="TreeGrafter"/>
</dbReference>
<keyword evidence="3" id="KW-0090">Biological rhythms</keyword>
<evidence type="ECO:0000256" key="3">
    <source>
        <dbReference type="ARBA" id="ARBA00023108"/>
    </source>
</evidence>
<accession>A0A4V3WM34</accession>
<dbReference type="Pfam" id="PF12631">
    <property type="entry name" value="MnmE_helical"/>
    <property type="match status" value="1"/>
</dbReference>
<sequence>MELGLEVFDLRLDGASTRLSFALTSFISFARQCEQLVRTKEALVRLKSSIEEEIPLDFWTIDLREAALALAQISGEDISEEVLSNIFGKFCIELNEMSMEIMSDLMCPHKVAQMRDLGIHTNGKKALAFMPGRSNVSVGVALSGSFRPRQRRQRPILFRRSLWNRALIQQVNENHQSKMPDNLVKNVALIREINRNISKVISLYSDLFIDFSNIIQQRRAINNDDHVEKSVGGVVCLPATLTSSNTSSSLPTASSLSPATGIPNSASQTSPPASLLATQITTTIIASDRNRRRHLHHHLPIA</sequence>
<dbReference type="InterPro" id="IPR027368">
    <property type="entry name" value="MnmE_dom2"/>
</dbReference>
<comment type="caution">
    <text evidence="8">The sequence shown here is derived from an EMBL/GenBank/DDBJ whole genome shotgun (WGS) entry which is preliminary data.</text>
</comment>
<feature type="region of interest" description="Disordered" evidence="5">
    <location>
        <begin position="244"/>
        <end position="273"/>
    </location>
</feature>
<comment type="similarity">
    <text evidence="2">Belongs to the EARLY FLOWERING 4 family.</text>
</comment>
<dbReference type="InterPro" id="IPR025867">
    <property type="entry name" value="MnmE_helical"/>
</dbReference>
<dbReference type="PANTHER" id="PTHR33469">
    <property type="entry name" value="PROTEIN ELF4-LIKE 4"/>
    <property type="match status" value="1"/>
</dbReference>
<dbReference type="SUPFAM" id="SSF116878">
    <property type="entry name" value="TrmE connector domain"/>
    <property type="match status" value="1"/>
</dbReference>
<dbReference type="EMBL" id="SDRB02010285">
    <property type="protein sequence ID" value="THG07057.1"/>
    <property type="molecule type" value="Genomic_DNA"/>
</dbReference>
<dbReference type="STRING" id="542762.A0A4V3WM34"/>
<name>A0A4V3WM34_CAMSN</name>
<dbReference type="InterPro" id="IPR009741">
    <property type="entry name" value="EARLY_FLOWERING_4_dom"/>
</dbReference>
<keyword evidence="4" id="KW-0539">Nucleus</keyword>
<dbReference type="Proteomes" id="UP000306102">
    <property type="component" value="Unassembled WGS sequence"/>
</dbReference>